<organism evidence="2 3">
    <name type="scientific">Streptantibioticus cattleyicolor (strain ATCC 35852 / DSM 46488 / JCM 4925 / NBRC 14057 / NRRL 8057)</name>
    <name type="common">Streptomyces cattleya</name>
    <dbReference type="NCBI Taxonomy" id="1003195"/>
    <lineage>
        <taxon>Bacteria</taxon>
        <taxon>Bacillati</taxon>
        <taxon>Actinomycetota</taxon>
        <taxon>Actinomycetes</taxon>
        <taxon>Kitasatosporales</taxon>
        <taxon>Streptomycetaceae</taxon>
        <taxon>Streptantibioticus</taxon>
    </lineage>
</organism>
<accession>G8WRE3</accession>
<dbReference type="AlphaFoldDB" id="F8JT26"/>
<evidence type="ECO:0000313" key="3">
    <source>
        <dbReference type="Proteomes" id="UP000007842"/>
    </source>
</evidence>
<gene>
    <name evidence="2" type="ordered locus">SCATT_05890</name>
</gene>
<evidence type="ECO:0000313" key="2">
    <source>
        <dbReference type="EMBL" id="AEW92960.1"/>
    </source>
</evidence>
<dbReference type="EMBL" id="CP003219">
    <property type="protein sequence ID" value="AEW92960.1"/>
    <property type="molecule type" value="Genomic_DNA"/>
</dbReference>
<reference evidence="3" key="1">
    <citation type="submission" date="2011-12" db="EMBL/GenBank/DDBJ databases">
        <title>Complete genome sequence of Streptomyces cattleya strain DSM 46488.</title>
        <authorList>
            <person name="Ou H.-Y."/>
            <person name="Li P."/>
            <person name="Zhao C."/>
            <person name="O'Hagan D."/>
            <person name="Deng Z."/>
        </authorList>
    </citation>
    <scope>NUCLEOTIDE SEQUENCE [LARGE SCALE GENOMIC DNA]</scope>
    <source>
        <strain evidence="3">ATCC 35852 / DSM 46488 / JCM 4925 / NBRC 14057 / NRRL 8057</strain>
    </source>
</reference>
<feature type="region of interest" description="Disordered" evidence="1">
    <location>
        <begin position="179"/>
        <end position="203"/>
    </location>
</feature>
<accession>F8JT26</accession>
<dbReference type="KEGG" id="scy:SCATT_05890"/>
<dbReference type="KEGG" id="sct:SCAT_0584"/>
<dbReference type="OrthoDB" id="4332791at2"/>
<keyword evidence="3" id="KW-1185">Reference proteome</keyword>
<protein>
    <submittedName>
        <fullName evidence="2">Uncharacterized protein</fullName>
    </submittedName>
</protein>
<proteinExistence type="predicted"/>
<evidence type="ECO:0000256" key="1">
    <source>
        <dbReference type="SAM" id="MobiDB-lite"/>
    </source>
</evidence>
<name>F8JT26_STREN</name>
<dbReference type="RefSeq" id="WP_014141360.1">
    <property type="nucleotide sequence ID" value="NC_016111.1"/>
</dbReference>
<feature type="region of interest" description="Disordered" evidence="1">
    <location>
        <begin position="409"/>
        <end position="431"/>
    </location>
</feature>
<dbReference type="PATRIC" id="fig|1003195.11.peg.2200"/>
<sequence>MEVDAGPISTLIRKNLMTRYCISERMGRAISTGGEGREVRGDSGTLRALFERGMLRLGDGWVLTSKGEQVHAALQSAAAGEASDVTDLLDIRPVASGCYRVHTPYGTYSLDNCPADPDAVRAGFPSGPRWMLTWPGERAADAEFGTKRAGIQQIKDDVTARLQNTSVIQLAAGRCDYHDDDSPYAQTQAGTPSVPTEAAPTSGGQPMEGVIVTHAGFAVGSLPKHADHPDVRAALTALVGLAHAELTGDYYDEYDAPDTRGVVVIPEEDGAVRVYWLEGGQHLTPERKSWDSQLDIVGAHLERWGWSVANTGSTYLTARRTTTTDTPAVIDSGATVRTPRGDLGTVHLRMVGPYPRAVVNGVTWPASRVALVTSPPPPAPERTPAEPTEEEIYRKDTYVLEVSADNGQTWERVGHPPLDGETHAQREAQEREALSPEWAYRVIRTRRTRTVLPRLTPRLAAYAHPEPVPARDLRSGDRAHLRGTLRTVWLNTPATHGRAIYTVDEDTALFLDNDEEVRLAWRGPAVDRHGRPVRGPR</sequence>
<dbReference type="Proteomes" id="UP000007842">
    <property type="component" value="Chromosome"/>
</dbReference>
<feature type="compositionally biased region" description="Polar residues" evidence="1">
    <location>
        <begin position="184"/>
        <end position="194"/>
    </location>
</feature>
<dbReference type="HOGENOM" id="CLU_507055_0_0_11"/>
<feature type="compositionally biased region" description="Basic and acidic residues" evidence="1">
    <location>
        <begin position="412"/>
        <end position="431"/>
    </location>
</feature>
<dbReference type="STRING" id="1003195.SCATT_05890"/>